<evidence type="ECO:0000313" key="8">
    <source>
        <dbReference type="Proteomes" id="UP000015346"/>
    </source>
</evidence>
<proteinExistence type="predicted"/>
<feature type="transmembrane region" description="Helical" evidence="6">
    <location>
        <begin position="29"/>
        <end position="45"/>
    </location>
</feature>
<evidence type="ECO:0000313" key="7">
    <source>
        <dbReference type="EMBL" id="EPX85941.1"/>
    </source>
</evidence>
<keyword evidence="5 6" id="KW-0472">Membrane</keyword>
<dbReference type="InterPro" id="IPR017039">
    <property type="entry name" value="Virul_fac_BrkB"/>
</dbReference>
<keyword evidence="4 6" id="KW-1133">Transmembrane helix</keyword>
<dbReference type="HOGENOM" id="CLU_1905188_0_0_5"/>
<dbReference type="Pfam" id="PF03631">
    <property type="entry name" value="Virul_fac_BrkB"/>
    <property type="match status" value="1"/>
</dbReference>
<dbReference type="PANTHER" id="PTHR30213">
    <property type="entry name" value="INNER MEMBRANE PROTEIN YHJD"/>
    <property type="match status" value="1"/>
</dbReference>
<protein>
    <submittedName>
        <fullName evidence="7">Putative membrane protein</fullName>
    </submittedName>
</protein>
<dbReference type="AlphaFoldDB" id="S9QX12"/>
<sequence length="133" mass="14449">MGFLAVLPAALAFLNLGQMGDMLLRLARWPLLLLLVAVGLGLLYRHGPDRGPLPWRWITPGAIAACLLWLVGTLAFTTYVANFGSYNETFGALGGVIILLTWLWLSAFIILMGAELDDAIERQHRAAGDSTGR</sequence>
<evidence type="ECO:0000256" key="1">
    <source>
        <dbReference type="ARBA" id="ARBA00004651"/>
    </source>
</evidence>
<dbReference type="PANTHER" id="PTHR30213:SF0">
    <property type="entry name" value="UPF0761 MEMBRANE PROTEIN YIHY"/>
    <property type="match status" value="1"/>
</dbReference>
<keyword evidence="3 6" id="KW-0812">Transmembrane</keyword>
<gene>
    <name evidence="7" type="ORF">ruthe_01662</name>
</gene>
<dbReference type="GO" id="GO:0005886">
    <property type="term" value="C:plasma membrane"/>
    <property type="evidence" value="ECO:0007669"/>
    <property type="project" value="UniProtKB-SubCell"/>
</dbReference>
<evidence type="ECO:0000256" key="3">
    <source>
        <dbReference type="ARBA" id="ARBA00022692"/>
    </source>
</evidence>
<keyword evidence="2" id="KW-1003">Cell membrane</keyword>
<evidence type="ECO:0000256" key="2">
    <source>
        <dbReference type="ARBA" id="ARBA00022475"/>
    </source>
</evidence>
<accession>S9QX12</accession>
<evidence type="ECO:0000256" key="4">
    <source>
        <dbReference type="ARBA" id="ARBA00022989"/>
    </source>
</evidence>
<reference evidence="7 8" key="1">
    <citation type="journal article" date="2013" name="Stand. Genomic Sci.">
        <title>Genome sequence of the reddish-pigmented Rubellimicrobium thermophilum type strain (DSM 16684(T)), a member of the Roseobacter clade.</title>
        <authorList>
            <person name="Fiebig A."/>
            <person name="Riedel T."/>
            <person name="Gronow S."/>
            <person name="Petersen J."/>
            <person name="Klenk H.P."/>
            <person name="Goker M."/>
        </authorList>
    </citation>
    <scope>NUCLEOTIDE SEQUENCE [LARGE SCALE GENOMIC DNA]</scope>
    <source>
        <strain evidence="7 8">DSM 16684</strain>
    </source>
</reference>
<organism evidence="7 8">
    <name type="scientific">Rubellimicrobium thermophilum DSM 16684</name>
    <dbReference type="NCBI Taxonomy" id="1123069"/>
    <lineage>
        <taxon>Bacteria</taxon>
        <taxon>Pseudomonadati</taxon>
        <taxon>Pseudomonadota</taxon>
        <taxon>Alphaproteobacteria</taxon>
        <taxon>Rhodobacterales</taxon>
        <taxon>Roseobacteraceae</taxon>
        <taxon>Rubellimicrobium</taxon>
    </lineage>
</organism>
<feature type="transmembrane region" description="Helical" evidence="6">
    <location>
        <begin position="57"/>
        <end position="80"/>
    </location>
</feature>
<comment type="caution">
    <text evidence="7">The sequence shown here is derived from an EMBL/GenBank/DDBJ whole genome shotgun (WGS) entry which is preliminary data.</text>
</comment>
<feature type="transmembrane region" description="Helical" evidence="6">
    <location>
        <begin position="92"/>
        <end position="114"/>
    </location>
</feature>
<dbReference type="Proteomes" id="UP000015346">
    <property type="component" value="Unassembled WGS sequence"/>
</dbReference>
<keyword evidence="8" id="KW-1185">Reference proteome</keyword>
<dbReference type="STRING" id="1123069.ruthe_01662"/>
<evidence type="ECO:0000256" key="5">
    <source>
        <dbReference type="ARBA" id="ARBA00023136"/>
    </source>
</evidence>
<evidence type="ECO:0000256" key="6">
    <source>
        <dbReference type="SAM" id="Phobius"/>
    </source>
</evidence>
<comment type="subcellular location">
    <subcellularLocation>
        <location evidence="1">Cell membrane</location>
        <topology evidence="1">Multi-pass membrane protein</topology>
    </subcellularLocation>
</comment>
<dbReference type="EMBL" id="AOLV01000012">
    <property type="protein sequence ID" value="EPX85941.1"/>
    <property type="molecule type" value="Genomic_DNA"/>
</dbReference>
<dbReference type="PATRIC" id="fig|1123069.3.peg.1634"/>
<name>S9QX12_9RHOB</name>